<evidence type="ECO:0000313" key="3">
    <source>
        <dbReference type="Proteomes" id="UP000566819"/>
    </source>
</evidence>
<dbReference type="Proteomes" id="UP000566819">
    <property type="component" value="Unassembled WGS sequence"/>
</dbReference>
<feature type="region of interest" description="Disordered" evidence="1">
    <location>
        <begin position="174"/>
        <end position="233"/>
    </location>
</feature>
<feature type="compositionally biased region" description="Basic and acidic residues" evidence="1">
    <location>
        <begin position="175"/>
        <end position="186"/>
    </location>
</feature>
<dbReference type="AlphaFoldDB" id="A0A8H4RGH5"/>
<evidence type="ECO:0000313" key="2">
    <source>
        <dbReference type="EMBL" id="KAF4629168.1"/>
    </source>
</evidence>
<dbReference type="EMBL" id="JAAMPI010000711">
    <property type="protein sequence ID" value="KAF4629168.1"/>
    <property type="molecule type" value="Genomic_DNA"/>
</dbReference>
<accession>A0A8H4RGH5</accession>
<evidence type="ECO:0000256" key="1">
    <source>
        <dbReference type="SAM" id="MobiDB-lite"/>
    </source>
</evidence>
<proteinExistence type="predicted"/>
<dbReference type="OrthoDB" id="3558721at2759"/>
<gene>
    <name evidence="2" type="ORF">G7Y89_g8978</name>
</gene>
<comment type="caution">
    <text evidence="2">The sequence shown here is derived from an EMBL/GenBank/DDBJ whole genome shotgun (WGS) entry which is preliminary data.</text>
</comment>
<organism evidence="2 3">
    <name type="scientific">Cudoniella acicularis</name>
    <dbReference type="NCBI Taxonomy" id="354080"/>
    <lineage>
        <taxon>Eukaryota</taxon>
        <taxon>Fungi</taxon>
        <taxon>Dikarya</taxon>
        <taxon>Ascomycota</taxon>
        <taxon>Pezizomycotina</taxon>
        <taxon>Leotiomycetes</taxon>
        <taxon>Helotiales</taxon>
        <taxon>Tricladiaceae</taxon>
        <taxon>Cudoniella</taxon>
    </lineage>
</organism>
<sequence>MLNVGSPIQKPVGEIKVDVGVVYNRRCYPFRNGYEVRIPVVVEIEGKPSLKDEHRYVRREDFDTLLALSQVSHQMRKDIGNAFWKNIYINLDHWEYLLVDFMNERPAVAPGIKKLRMKWACDDGPADLDESIIDFCEYLSKHLVLDELIFVLISTPSVTRQIIDRGGDFATNYVSDHEDHDDHVANEGHLGNNDSHDNGSDDENNEGGEDDEDDEFDSVDEYEFETEEERRRERLVNVMQPRIENVLRPRIAVSELTDQELYLRARE</sequence>
<reference evidence="2 3" key="1">
    <citation type="submission" date="2020-03" db="EMBL/GenBank/DDBJ databases">
        <title>Draft Genome Sequence of Cudoniella acicularis.</title>
        <authorList>
            <person name="Buettner E."/>
            <person name="Kellner H."/>
        </authorList>
    </citation>
    <scope>NUCLEOTIDE SEQUENCE [LARGE SCALE GENOMIC DNA]</scope>
    <source>
        <strain evidence="2 3">DSM 108380</strain>
    </source>
</reference>
<name>A0A8H4RGH5_9HELO</name>
<keyword evidence="3" id="KW-1185">Reference proteome</keyword>
<feature type="compositionally biased region" description="Acidic residues" evidence="1">
    <location>
        <begin position="200"/>
        <end position="227"/>
    </location>
</feature>
<protein>
    <submittedName>
        <fullName evidence="2">Uncharacterized protein</fullName>
    </submittedName>
</protein>